<sequence length="80" mass="7980">PPPPPSPPIPTQPHAPQWQPAAPASFSGNVGPVGSQVERDQLGLITGKDAPASVAEQLLLGPVARGTAVSFVPAGTGGRK</sequence>
<gene>
    <name evidence="2" type="ORF">BST33_17460</name>
</gene>
<comment type="caution">
    <text evidence="2">The sequence shown here is derived from an EMBL/GenBank/DDBJ whole genome shotgun (WGS) entry which is preliminary data.</text>
</comment>
<evidence type="ECO:0008006" key="4">
    <source>
        <dbReference type="Google" id="ProtNLM"/>
    </source>
</evidence>
<accession>A0AA91M3X7</accession>
<evidence type="ECO:0000313" key="3">
    <source>
        <dbReference type="Proteomes" id="UP000192320"/>
    </source>
</evidence>
<protein>
    <recommendedName>
        <fullName evidence="4">Mammalian cell entry protein</fullName>
    </recommendedName>
</protein>
<feature type="region of interest" description="Disordered" evidence="1">
    <location>
        <begin position="1"/>
        <end position="35"/>
    </location>
</feature>
<feature type="non-terminal residue" evidence="2">
    <location>
        <position position="1"/>
    </location>
</feature>
<evidence type="ECO:0000313" key="2">
    <source>
        <dbReference type="EMBL" id="ORA97956.1"/>
    </source>
</evidence>
<dbReference type="AlphaFoldDB" id="A0AA91M3X7"/>
<evidence type="ECO:0000256" key="1">
    <source>
        <dbReference type="SAM" id="MobiDB-lite"/>
    </source>
</evidence>
<organism evidence="2 3">
    <name type="scientific">Mycolicibacter minnesotensis</name>
    <dbReference type="NCBI Taxonomy" id="1118379"/>
    <lineage>
        <taxon>Bacteria</taxon>
        <taxon>Bacillati</taxon>
        <taxon>Actinomycetota</taxon>
        <taxon>Actinomycetes</taxon>
        <taxon>Mycobacteriales</taxon>
        <taxon>Mycobacteriaceae</taxon>
        <taxon>Mycolicibacter</taxon>
    </lineage>
</organism>
<proteinExistence type="predicted"/>
<name>A0AA91M3X7_9MYCO</name>
<feature type="compositionally biased region" description="Pro residues" evidence="1">
    <location>
        <begin position="1"/>
        <end position="13"/>
    </location>
</feature>
<dbReference type="Proteomes" id="UP000192320">
    <property type="component" value="Unassembled WGS sequence"/>
</dbReference>
<reference evidence="2 3" key="1">
    <citation type="submission" date="2017-02" db="EMBL/GenBank/DDBJ databases">
        <title>The new phylogeny of genus Mycobacterium.</title>
        <authorList>
            <person name="Tortoli E."/>
            <person name="Trovato A."/>
            <person name="Cirillo D.M."/>
        </authorList>
    </citation>
    <scope>NUCLEOTIDE SEQUENCE [LARGE SCALE GENOMIC DNA]</scope>
    <source>
        <strain evidence="2 3">DSM 45633</strain>
    </source>
</reference>
<dbReference type="EMBL" id="MVHZ01000026">
    <property type="protein sequence ID" value="ORA97956.1"/>
    <property type="molecule type" value="Genomic_DNA"/>
</dbReference>
<feature type="compositionally biased region" description="Low complexity" evidence="1">
    <location>
        <begin position="14"/>
        <end position="24"/>
    </location>
</feature>
<keyword evidence="3" id="KW-1185">Reference proteome</keyword>